<dbReference type="PANTHER" id="PTHR48049">
    <property type="entry name" value="GLYCOSYLTRANSFERASE"/>
    <property type="match status" value="1"/>
</dbReference>
<dbReference type="Proteomes" id="UP000596660">
    <property type="component" value="Unplaced"/>
</dbReference>
<dbReference type="PANTHER" id="PTHR48049:SF91">
    <property type="entry name" value="UDP-GLYCOSYLTRANSFERASE 79B7-RELATED"/>
    <property type="match status" value="1"/>
</dbReference>
<evidence type="ECO:0000256" key="1">
    <source>
        <dbReference type="ARBA" id="ARBA00009995"/>
    </source>
</evidence>
<dbReference type="EnsemblPlants" id="AUR62026515-RA">
    <property type="protein sequence ID" value="AUR62026515-RA:cds"/>
    <property type="gene ID" value="AUR62026515"/>
</dbReference>
<evidence type="ECO:0000313" key="3">
    <source>
        <dbReference type="Proteomes" id="UP000596660"/>
    </source>
</evidence>
<organism evidence="2 3">
    <name type="scientific">Chenopodium quinoa</name>
    <name type="common">Quinoa</name>
    <dbReference type="NCBI Taxonomy" id="63459"/>
    <lineage>
        <taxon>Eukaryota</taxon>
        <taxon>Viridiplantae</taxon>
        <taxon>Streptophyta</taxon>
        <taxon>Embryophyta</taxon>
        <taxon>Tracheophyta</taxon>
        <taxon>Spermatophyta</taxon>
        <taxon>Magnoliopsida</taxon>
        <taxon>eudicotyledons</taxon>
        <taxon>Gunneridae</taxon>
        <taxon>Pentapetalae</taxon>
        <taxon>Caryophyllales</taxon>
        <taxon>Chenopodiaceae</taxon>
        <taxon>Chenopodioideae</taxon>
        <taxon>Atripliceae</taxon>
        <taxon>Chenopodium</taxon>
    </lineage>
</organism>
<sequence length="177" mass="19951">MYPWLAMGHIIPYLHLANKLAEKGHIVTLLIPNKAKQLLQSKNFHPSFITLHTITIPQVHPLPPGTETCSDIPFHLQTHLATALDLTRVEFESIFVRLQHDLVFYNFTYWVPEAVTASGSHAKCVAYYIVSTAALAFSMVPSRDPQKDRAAVEEDVCCLCSTGLPFVNCYPYRPKKD</sequence>
<proteinExistence type="inferred from homology"/>
<name>A0A803MBP8_CHEQI</name>
<dbReference type="Gene3D" id="3.40.50.2000">
    <property type="entry name" value="Glycogen Phosphorylase B"/>
    <property type="match status" value="1"/>
</dbReference>
<reference evidence="2" key="2">
    <citation type="submission" date="2021-03" db="UniProtKB">
        <authorList>
            <consortium name="EnsemblPlants"/>
        </authorList>
    </citation>
    <scope>IDENTIFICATION</scope>
</reference>
<comment type="similarity">
    <text evidence="1">Belongs to the UDP-glycosyltransferase family.</text>
</comment>
<dbReference type="Gramene" id="AUR62026515-RA">
    <property type="protein sequence ID" value="AUR62026515-RA:cds"/>
    <property type="gene ID" value="AUR62026515"/>
</dbReference>
<dbReference type="SUPFAM" id="SSF53756">
    <property type="entry name" value="UDP-Glycosyltransferase/glycogen phosphorylase"/>
    <property type="match status" value="1"/>
</dbReference>
<protein>
    <submittedName>
        <fullName evidence="2">Uncharacterized protein</fullName>
    </submittedName>
</protein>
<dbReference type="InterPro" id="IPR050481">
    <property type="entry name" value="UDP-glycosyltransf_plant"/>
</dbReference>
<dbReference type="OMA" id="ESKMNIM"/>
<dbReference type="AlphaFoldDB" id="A0A803MBP8"/>
<evidence type="ECO:0000313" key="2">
    <source>
        <dbReference type="EnsemblPlants" id="AUR62026515-RA:cds"/>
    </source>
</evidence>
<keyword evidence="3" id="KW-1185">Reference proteome</keyword>
<reference evidence="2" key="1">
    <citation type="journal article" date="2017" name="Nature">
        <title>The genome of Chenopodium quinoa.</title>
        <authorList>
            <person name="Jarvis D.E."/>
            <person name="Ho Y.S."/>
            <person name="Lightfoot D.J."/>
            <person name="Schmoeckel S.M."/>
            <person name="Li B."/>
            <person name="Borm T.J.A."/>
            <person name="Ohyanagi H."/>
            <person name="Mineta K."/>
            <person name="Michell C.T."/>
            <person name="Saber N."/>
            <person name="Kharbatia N.M."/>
            <person name="Rupper R.R."/>
            <person name="Sharp A.R."/>
            <person name="Dally N."/>
            <person name="Boughton B.A."/>
            <person name="Woo Y.H."/>
            <person name="Gao G."/>
            <person name="Schijlen E.G.W.M."/>
            <person name="Guo X."/>
            <person name="Momin A.A."/>
            <person name="Negrao S."/>
            <person name="Al-Babili S."/>
            <person name="Gehring C."/>
            <person name="Roessner U."/>
            <person name="Jung C."/>
            <person name="Murphy K."/>
            <person name="Arold S.T."/>
            <person name="Gojobori T."/>
            <person name="van der Linden C.G."/>
            <person name="van Loo E.N."/>
            <person name="Jellen E.N."/>
            <person name="Maughan P.J."/>
            <person name="Tester M."/>
        </authorList>
    </citation>
    <scope>NUCLEOTIDE SEQUENCE [LARGE SCALE GENOMIC DNA]</scope>
    <source>
        <strain evidence="2">cv. PI 614886</strain>
    </source>
</reference>
<dbReference type="GO" id="GO:0035251">
    <property type="term" value="F:UDP-glucosyltransferase activity"/>
    <property type="evidence" value="ECO:0007669"/>
    <property type="project" value="InterPro"/>
</dbReference>
<accession>A0A803MBP8</accession>